<dbReference type="Proteomes" id="UP001154114">
    <property type="component" value="Chromosome 19"/>
</dbReference>
<organism evidence="11 12">
    <name type="scientific">Chrysodeixis includens</name>
    <name type="common">Soybean looper</name>
    <name type="synonym">Pseudoplusia includens</name>
    <dbReference type="NCBI Taxonomy" id="689277"/>
    <lineage>
        <taxon>Eukaryota</taxon>
        <taxon>Metazoa</taxon>
        <taxon>Ecdysozoa</taxon>
        <taxon>Arthropoda</taxon>
        <taxon>Hexapoda</taxon>
        <taxon>Insecta</taxon>
        <taxon>Pterygota</taxon>
        <taxon>Neoptera</taxon>
        <taxon>Endopterygota</taxon>
        <taxon>Lepidoptera</taxon>
        <taxon>Glossata</taxon>
        <taxon>Ditrysia</taxon>
        <taxon>Noctuoidea</taxon>
        <taxon>Noctuidae</taxon>
        <taxon>Plusiinae</taxon>
        <taxon>Chrysodeixis</taxon>
    </lineage>
</organism>
<dbReference type="InterPro" id="IPR012506">
    <property type="entry name" value="TMEM86B-like"/>
</dbReference>
<evidence type="ECO:0000313" key="11">
    <source>
        <dbReference type="EMBL" id="CAD0203673.1"/>
    </source>
</evidence>
<dbReference type="Pfam" id="PF07947">
    <property type="entry name" value="YhhN"/>
    <property type="match status" value="1"/>
</dbReference>
<dbReference type="PANTHER" id="PTHR31885">
    <property type="entry name" value="GH04784P"/>
    <property type="match status" value="1"/>
</dbReference>
<comment type="similarity">
    <text evidence="2">Belongs to the TMEM86 family.</text>
</comment>
<keyword evidence="3 10" id="KW-0812">Transmembrane</keyword>
<sequence length="250" mass="26251">MISPVDLVKRVSVGGRLVPFFKCVCVYFVALGASDGGAGEGGAPSPGAVAAKCAPVLCLLLAVLLPRSRPHKSVPAHRVAAGLALSALGDALLLWPQHFVWGMAAFAGAHGAYIAAFGWRRRAAPGTCMVAAGVYARALRPLRAVPRSCRCTRCCWPPWRGAARLAGARRPPARRCSCSPTPSSATACSARAARCPTSRCSSCPPTTSASCSSRSARSPRPLQPPRPLHRPRPPTRLPSAPCLTNIKFRD</sequence>
<dbReference type="PANTHER" id="PTHR31885:SF6">
    <property type="entry name" value="GH04784P"/>
    <property type="match status" value="1"/>
</dbReference>
<reference evidence="11" key="1">
    <citation type="submission" date="2021-12" db="EMBL/GenBank/DDBJ databases">
        <authorList>
            <person name="King R."/>
        </authorList>
    </citation>
    <scope>NUCLEOTIDE SEQUENCE</scope>
</reference>
<comment type="subcellular location">
    <subcellularLocation>
        <location evidence="1">Membrane</location>
        <topology evidence="1">Multi-pass membrane protein</topology>
    </subcellularLocation>
</comment>
<evidence type="ECO:0000256" key="3">
    <source>
        <dbReference type="ARBA" id="ARBA00022692"/>
    </source>
</evidence>
<evidence type="ECO:0000256" key="10">
    <source>
        <dbReference type="SAM" id="Phobius"/>
    </source>
</evidence>
<comment type="catalytic activity">
    <reaction evidence="8">
        <text>a 1-O-(1Z-alkenyl)-sn-glycero-3-phosphocholine + H2O = a 2,3-saturated aldehyde + sn-glycerol 3-phosphocholine</text>
        <dbReference type="Rhea" id="RHEA:22544"/>
        <dbReference type="ChEBI" id="CHEBI:15377"/>
        <dbReference type="ChEBI" id="CHEBI:16870"/>
        <dbReference type="ChEBI" id="CHEBI:73359"/>
        <dbReference type="ChEBI" id="CHEBI:77287"/>
        <dbReference type="EC" id="3.3.2.2"/>
    </reaction>
</comment>
<protein>
    <recommendedName>
        <fullName evidence="6">lysoplasmalogenase</fullName>
        <ecNumber evidence="6">3.3.2.2</ecNumber>
    </recommendedName>
</protein>
<feature type="compositionally biased region" description="Low complexity" evidence="9">
    <location>
        <begin position="198"/>
        <end position="220"/>
    </location>
</feature>
<gene>
    <name evidence="11" type="ORF">CINC_LOCUS5319</name>
</gene>
<dbReference type="GO" id="GO:0016020">
    <property type="term" value="C:membrane"/>
    <property type="evidence" value="ECO:0007669"/>
    <property type="project" value="UniProtKB-SubCell"/>
</dbReference>
<evidence type="ECO:0000313" key="12">
    <source>
        <dbReference type="Proteomes" id="UP001154114"/>
    </source>
</evidence>
<accession>A0A9N8Q1J1</accession>
<evidence type="ECO:0000256" key="9">
    <source>
        <dbReference type="SAM" id="MobiDB-lite"/>
    </source>
</evidence>
<name>A0A9N8Q1J1_CHRIL</name>
<evidence type="ECO:0000256" key="1">
    <source>
        <dbReference type="ARBA" id="ARBA00004141"/>
    </source>
</evidence>
<evidence type="ECO:0000256" key="2">
    <source>
        <dbReference type="ARBA" id="ARBA00007375"/>
    </source>
</evidence>
<feature type="transmembrane region" description="Helical" evidence="10">
    <location>
        <begin position="101"/>
        <end position="119"/>
    </location>
</feature>
<keyword evidence="12" id="KW-1185">Reference proteome</keyword>
<evidence type="ECO:0000256" key="4">
    <source>
        <dbReference type="ARBA" id="ARBA00022989"/>
    </source>
</evidence>
<evidence type="ECO:0000256" key="5">
    <source>
        <dbReference type="ARBA" id="ARBA00023136"/>
    </source>
</evidence>
<comment type="catalytic activity">
    <reaction evidence="7">
        <text>a 1-O-(1Z-alkenyl)-sn-glycero-3-phosphoethanolamine + H2O = a 2,3-saturated aldehyde + sn-glycero-3-phosphoethanolamine</text>
        <dbReference type="Rhea" id="RHEA:16905"/>
        <dbReference type="ChEBI" id="CHEBI:15377"/>
        <dbReference type="ChEBI" id="CHEBI:73359"/>
        <dbReference type="ChEBI" id="CHEBI:77288"/>
        <dbReference type="ChEBI" id="CHEBI:143890"/>
        <dbReference type="EC" id="3.3.2.2"/>
    </reaction>
</comment>
<proteinExistence type="inferred from homology"/>
<dbReference type="GO" id="GO:0047408">
    <property type="term" value="F:alkenylglycerophosphocholine hydrolase activity"/>
    <property type="evidence" value="ECO:0007669"/>
    <property type="project" value="UniProtKB-EC"/>
</dbReference>
<dbReference type="EC" id="3.3.2.2" evidence="6"/>
<feature type="transmembrane region" description="Helical" evidence="10">
    <location>
        <begin position="46"/>
        <end position="65"/>
    </location>
</feature>
<evidence type="ECO:0000256" key="6">
    <source>
        <dbReference type="ARBA" id="ARBA00035673"/>
    </source>
</evidence>
<evidence type="ECO:0000256" key="7">
    <source>
        <dbReference type="ARBA" id="ARBA00049458"/>
    </source>
</evidence>
<keyword evidence="5 10" id="KW-0472">Membrane</keyword>
<feature type="region of interest" description="Disordered" evidence="9">
    <location>
        <begin position="198"/>
        <end position="240"/>
    </location>
</feature>
<feature type="transmembrane region" description="Helical" evidence="10">
    <location>
        <begin position="17"/>
        <end position="34"/>
    </location>
</feature>
<dbReference type="EMBL" id="LR824022">
    <property type="protein sequence ID" value="CAD0203673.1"/>
    <property type="molecule type" value="Genomic_DNA"/>
</dbReference>
<keyword evidence="4 10" id="KW-1133">Transmembrane helix</keyword>
<evidence type="ECO:0000256" key="8">
    <source>
        <dbReference type="ARBA" id="ARBA00049560"/>
    </source>
</evidence>
<dbReference type="AlphaFoldDB" id="A0A9N8Q1J1"/>
<feature type="transmembrane region" description="Helical" evidence="10">
    <location>
        <begin position="77"/>
        <end position="95"/>
    </location>
</feature>